<proteinExistence type="predicted"/>
<sequence length="208" mass="23090">MMIVALAKDYVPVSGDFSRQVGDDEWITVPADEKGRIFKLRQMQGDRRAQLLIAAAEEESARSLAAQFCLWVASVPNRRFYATYRFAGLDHQWPVMIENIDTPAQSIQTDEKNLTLLVVDIMLRESIPLFRAPKGDEPNDGKGDGSPEDPNGYPYTRVIRITDEVVGTEMQVDDTYQVPIFGGGAIAIANTDDALTTLLNSTMPSHNL</sequence>
<feature type="region of interest" description="Disordered" evidence="1">
    <location>
        <begin position="130"/>
        <end position="154"/>
    </location>
</feature>
<protein>
    <submittedName>
        <fullName evidence="2">Uncharacterized protein</fullName>
    </submittedName>
</protein>
<reference evidence="2 3" key="1">
    <citation type="journal article" date="2015" name="Genome Announc.">
        <title>Complete Genome Sequence of Cupriavidus basilensis 4G11, Isolated from the Oak Ridge Field Research Center Site.</title>
        <authorList>
            <person name="Ray J."/>
            <person name="Waters R.J."/>
            <person name="Skerker J.M."/>
            <person name="Kuehl J.V."/>
            <person name="Price M.N."/>
            <person name="Huang J."/>
            <person name="Chakraborty R."/>
            <person name="Arkin A.P."/>
            <person name="Deutschbauer A."/>
        </authorList>
    </citation>
    <scope>NUCLEOTIDE SEQUENCE [LARGE SCALE GENOMIC DNA]</scope>
    <source>
        <strain evidence="2">4G11</strain>
    </source>
</reference>
<accession>A0A0C4Y9B1</accession>
<dbReference type="Proteomes" id="UP000031843">
    <property type="component" value="Chromosome main"/>
</dbReference>
<organism evidence="2 3">
    <name type="scientific">Cupriavidus basilensis</name>
    <dbReference type="NCBI Taxonomy" id="68895"/>
    <lineage>
        <taxon>Bacteria</taxon>
        <taxon>Pseudomonadati</taxon>
        <taxon>Pseudomonadota</taxon>
        <taxon>Betaproteobacteria</taxon>
        <taxon>Burkholderiales</taxon>
        <taxon>Burkholderiaceae</taxon>
        <taxon>Cupriavidus</taxon>
    </lineage>
</organism>
<evidence type="ECO:0000313" key="3">
    <source>
        <dbReference type="Proteomes" id="UP000031843"/>
    </source>
</evidence>
<feature type="compositionally biased region" description="Basic and acidic residues" evidence="1">
    <location>
        <begin position="133"/>
        <end position="145"/>
    </location>
</feature>
<evidence type="ECO:0000313" key="2">
    <source>
        <dbReference type="EMBL" id="AJG18824.1"/>
    </source>
</evidence>
<dbReference type="KEGG" id="cbw:RR42_m1423"/>
<evidence type="ECO:0000256" key="1">
    <source>
        <dbReference type="SAM" id="MobiDB-lite"/>
    </source>
</evidence>
<dbReference type="EMBL" id="CP010536">
    <property type="protein sequence ID" value="AJG18824.1"/>
    <property type="molecule type" value="Genomic_DNA"/>
</dbReference>
<name>A0A0C4Y9B1_9BURK</name>
<gene>
    <name evidence="2" type="ORF">RR42_m1423</name>
</gene>
<dbReference type="AlphaFoldDB" id="A0A0C4Y9B1"/>
<keyword evidence="3" id="KW-1185">Reference proteome</keyword>